<dbReference type="Pfam" id="PF05934">
    <property type="entry name" value="MCLC"/>
    <property type="match status" value="1"/>
</dbReference>
<protein>
    <recommendedName>
        <fullName evidence="3">Chloride channel CLIC-like protein 1</fullName>
    </recommendedName>
</protein>
<proteinExistence type="inferred from homology"/>
<dbReference type="STRING" id="126957.T1JLB0"/>
<evidence type="ECO:0000313" key="9">
    <source>
        <dbReference type="EnsemblMetazoa" id="SMAR014640-PA"/>
    </source>
</evidence>
<evidence type="ECO:0000256" key="4">
    <source>
        <dbReference type="ARBA" id="ARBA00022692"/>
    </source>
</evidence>
<keyword evidence="5 7" id="KW-1133">Transmembrane helix</keyword>
<dbReference type="GO" id="GO:0005254">
    <property type="term" value="F:chloride channel activity"/>
    <property type="evidence" value="ECO:0007669"/>
    <property type="project" value="TreeGrafter"/>
</dbReference>
<evidence type="ECO:0000256" key="5">
    <source>
        <dbReference type="ARBA" id="ARBA00022989"/>
    </source>
</evidence>
<sequence>MLKIRVPVILFLFVILDIFSVHCEQDISDWADPTDMLSYDPLTKTNKRFDLQMPCNCDSKTDKTAMDLSSECCTDAKMYEEKYDECESKRKISELCETVDKNGIEITYMQRFISILLQHFYYESAMEVQNYRVTVKLDSINRQKLKEFVEAKKIHLNEIDLILTELIYDSHPVSEDGGTVFLPTVDERTRNLIFWITLSICGLILLYMMFRVPLYYVFLVLFFVGTFWHWQHMYQLAIADRHAALTKNPEMPKRCLPDRMSWFDGLKAWWFEDVWKGEDDCKQYFRTLLVDPIWDISPTMAFSYMFTQFVTYPLSAVGTNIGKFFHNLFEPLSPTAMLLVLPFLLFIIGFGLFMTFGYCIRGIGCYIGPANPPQVTTSQPRPMVEDLFPPRQPIERLQNQTNGEVLNSRDISEPKILMPTSGNVKVSRHSAVEELELCESNAGPTKPELVCKLDEKGDAMK</sequence>
<dbReference type="PANTHER" id="PTHR34093:SF1">
    <property type="entry name" value="CHLORIDE CHANNEL CLIC-LIKE PROTEIN 1"/>
    <property type="match status" value="1"/>
</dbReference>
<keyword evidence="6 7" id="KW-0472">Membrane</keyword>
<dbReference type="EMBL" id="JH431795">
    <property type="status" value="NOT_ANNOTATED_CDS"/>
    <property type="molecule type" value="Genomic_DNA"/>
</dbReference>
<dbReference type="HOGENOM" id="CLU_593560_0_0_1"/>
<keyword evidence="4 7" id="KW-0812">Transmembrane</keyword>
<feature type="transmembrane region" description="Helical" evidence="7">
    <location>
        <begin position="214"/>
        <end position="231"/>
    </location>
</feature>
<feature type="chain" id="PRO_5004590571" description="Chloride channel CLIC-like protein 1" evidence="8">
    <location>
        <begin position="24"/>
        <end position="461"/>
    </location>
</feature>
<dbReference type="OMA" id="VQDDEWI"/>
<evidence type="ECO:0000256" key="8">
    <source>
        <dbReference type="SAM" id="SignalP"/>
    </source>
</evidence>
<dbReference type="GO" id="GO:0016020">
    <property type="term" value="C:membrane"/>
    <property type="evidence" value="ECO:0007669"/>
    <property type="project" value="UniProtKB-SubCell"/>
</dbReference>
<evidence type="ECO:0000256" key="2">
    <source>
        <dbReference type="ARBA" id="ARBA00005944"/>
    </source>
</evidence>
<comment type="similarity">
    <text evidence="2">Belongs to the chloride channel MCLC family.</text>
</comment>
<evidence type="ECO:0000256" key="1">
    <source>
        <dbReference type="ARBA" id="ARBA00004141"/>
    </source>
</evidence>
<dbReference type="EnsemblMetazoa" id="SMAR014640-RA">
    <property type="protein sequence ID" value="SMAR014640-PA"/>
    <property type="gene ID" value="SMAR014640"/>
</dbReference>
<feature type="transmembrane region" description="Helical" evidence="7">
    <location>
        <begin position="336"/>
        <end position="360"/>
    </location>
</feature>
<comment type="subcellular location">
    <subcellularLocation>
        <location evidence="1">Membrane</location>
        <topology evidence="1">Multi-pass membrane protein</topology>
    </subcellularLocation>
</comment>
<evidence type="ECO:0000256" key="6">
    <source>
        <dbReference type="ARBA" id="ARBA00023136"/>
    </source>
</evidence>
<keyword evidence="8" id="KW-0732">Signal</keyword>
<dbReference type="PhylomeDB" id="T1JLB0"/>
<feature type="signal peptide" evidence="8">
    <location>
        <begin position="1"/>
        <end position="23"/>
    </location>
</feature>
<evidence type="ECO:0000256" key="7">
    <source>
        <dbReference type="SAM" id="Phobius"/>
    </source>
</evidence>
<feature type="transmembrane region" description="Helical" evidence="7">
    <location>
        <begin position="192"/>
        <end position="209"/>
    </location>
</feature>
<reference evidence="9" key="2">
    <citation type="submission" date="2015-02" db="UniProtKB">
        <authorList>
            <consortium name="EnsemblMetazoa"/>
        </authorList>
    </citation>
    <scope>IDENTIFICATION</scope>
</reference>
<reference evidence="10" key="1">
    <citation type="submission" date="2011-05" db="EMBL/GenBank/DDBJ databases">
        <authorList>
            <person name="Richards S.R."/>
            <person name="Qu J."/>
            <person name="Jiang H."/>
            <person name="Jhangiani S.N."/>
            <person name="Agravi P."/>
            <person name="Goodspeed R."/>
            <person name="Gross S."/>
            <person name="Mandapat C."/>
            <person name="Jackson L."/>
            <person name="Mathew T."/>
            <person name="Pu L."/>
            <person name="Thornton R."/>
            <person name="Saada N."/>
            <person name="Wilczek-Boney K.B."/>
            <person name="Lee S."/>
            <person name="Kovar C."/>
            <person name="Wu Y."/>
            <person name="Scherer S.E."/>
            <person name="Worley K.C."/>
            <person name="Muzny D.M."/>
            <person name="Gibbs R."/>
        </authorList>
    </citation>
    <scope>NUCLEOTIDE SEQUENCE</scope>
    <source>
        <strain evidence="10">Brora</strain>
    </source>
</reference>
<dbReference type="GO" id="GO:0005783">
    <property type="term" value="C:endoplasmic reticulum"/>
    <property type="evidence" value="ECO:0007669"/>
    <property type="project" value="TreeGrafter"/>
</dbReference>
<dbReference type="Proteomes" id="UP000014500">
    <property type="component" value="Unassembled WGS sequence"/>
</dbReference>
<dbReference type="InterPro" id="IPR009231">
    <property type="entry name" value="Chloride_chnl_CLIC-like"/>
</dbReference>
<keyword evidence="10" id="KW-1185">Reference proteome</keyword>
<evidence type="ECO:0000313" key="10">
    <source>
        <dbReference type="Proteomes" id="UP000014500"/>
    </source>
</evidence>
<organism evidence="9 10">
    <name type="scientific">Strigamia maritima</name>
    <name type="common">European centipede</name>
    <name type="synonym">Geophilus maritimus</name>
    <dbReference type="NCBI Taxonomy" id="126957"/>
    <lineage>
        <taxon>Eukaryota</taxon>
        <taxon>Metazoa</taxon>
        <taxon>Ecdysozoa</taxon>
        <taxon>Arthropoda</taxon>
        <taxon>Myriapoda</taxon>
        <taxon>Chilopoda</taxon>
        <taxon>Pleurostigmophora</taxon>
        <taxon>Geophilomorpha</taxon>
        <taxon>Linotaeniidae</taxon>
        <taxon>Strigamia</taxon>
    </lineage>
</organism>
<accession>T1JLB0</accession>
<evidence type="ECO:0000256" key="3">
    <source>
        <dbReference type="ARBA" id="ARBA00015571"/>
    </source>
</evidence>
<dbReference type="PANTHER" id="PTHR34093">
    <property type="entry name" value="CHLORIDE CHANNEL CLIC-LIKE PROTEIN 1"/>
    <property type="match status" value="1"/>
</dbReference>
<dbReference type="eggNOG" id="ENOG502QSP7">
    <property type="taxonomic scope" value="Eukaryota"/>
</dbReference>
<dbReference type="AlphaFoldDB" id="T1JLB0"/>
<name>T1JLB0_STRMM</name>